<keyword evidence="1" id="KW-0677">Repeat</keyword>
<organism evidence="5 6">
    <name type="scientific">Botrimarina hoheduenensis</name>
    <dbReference type="NCBI Taxonomy" id="2528000"/>
    <lineage>
        <taxon>Bacteria</taxon>
        <taxon>Pseudomonadati</taxon>
        <taxon>Planctomycetota</taxon>
        <taxon>Planctomycetia</taxon>
        <taxon>Pirellulales</taxon>
        <taxon>Lacipirellulaceae</taxon>
        <taxon>Botrimarina</taxon>
    </lineage>
</organism>
<dbReference type="InterPro" id="IPR003107">
    <property type="entry name" value="HAT"/>
</dbReference>
<keyword evidence="6" id="KW-1185">Reference proteome</keyword>
<comment type="caution">
    <text evidence="5">The sequence shown here is derived from an EMBL/GenBank/DDBJ whole genome shotgun (WGS) entry which is preliminary data.</text>
</comment>
<evidence type="ECO:0000256" key="3">
    <source>
        <dbReference type="PROSITE-ProRule" id="PRU00339"/>
    </source>
</evidence>
<evidence type="ECO:0000256" key="4">
    <source>
        <dbReference type="SAM" id="Phobius"/>
    </source>
</evidence>
<feature type="repeat" description="TPR" evidence="3">
    <location>
        <begin position="407"/>
        <end position="440"/>
    </location>
</feature>
<proteinExistence type="predicted"/>
<dbReference type="EMBL" id="SJPH01000003">
    <property type="protein sequence ID" value="TWT46650.1"/>
    <property type="molecule type" value="Genomic_DNA"/>
</dbReference>
<protein>
    <submittedName>
        <fullName evidence="5">Tetratricopeptide repeat protein</fullName>
    </submittedName>
</protein>
<dbReference type="SUPFAM" id="SSF48452">
    <property type="entry name" value="TPR-like"/>
    <property type="match status" value="5"/>
</dbReference>
<dbReference type="RefSeq" id="WP_146573338.1">
    <property type="nucleotide sequence ID" value="NZ_SJPH01000003.1"/>
</dbReference>
<dbReference type="PANTHER" id="PTHR45586:SF1">
    <property type="entry name" value="LIPOPOLYSACCHARIDE ASSEMBLY PROTEIN B"/>
    <property type="match status" value="1"/>
</dbReference>
<sequence>MQRYRVNFPLLIGLVVGSILVIGGGFGLWRYQLSRNAGRLLDRAEVAREDGNLSKSISLLRQYVSIRPEDTDAMTQLANRFADLAADPEVDREDLAKALNQLETIVREQPDNVVLRRRMVDVLTSPQIRGYKQALDHIGQLLNRSPGDTELELLRSTCLFATNDPKRIEHAYRMVGYDQETREFDRQKAVAPDDVMTYVRLAVALQVEDDDKKLAAEVMDQLVENNSENGQAVLARGQFLVRNNKKDEGEAEIRRALEIAPELPAAVVANSQLLAEEEKIDEAVVLLEKCLADNPTDLSVHQTLASMEIRRKDYPAAIKRYEAGLAVIPPREAQMLAFYKARLQIESEDGDAARETIARMRELKLIAPPFLEYLEARLAMFEGKFVKAAREFERLSAFMEGVSDMRSELHFLRGFSYEKMGQFDKALDAYNVTLQGDPLNAMATYGKTRMEDRLGVGGARERSDTSIYSALTEELAKPEAEQDWDAFQPLIDEYVKRLNLGEAMQLVIEGEVLMRREKYPEARRKLVDSVKLDPDNLGVRRAAVKLFALDPEQGPVKALKLLDKVVEKFGDKPILRLEKADLLIRINDEDIRDQLLELTQGIEGWNNRDQIQLWSGLSQRFEQIRDVEGRQLCLSKVVELSPSDLQTFEDLFMMARQGDDESGMLKAQQRIGKIVGSKDDPVYKFTKAHLAVARYRSQTQEPALLAEADDAISKALASRPEWHQLHLLRAEVALLRNDERAALRSFDKAAQFGPPTAISLLQHVKLLVRQGRYADAVKAAERAPQQLRVALLGRDYAEALMASGSPDDAINVANQIADKASEDAAARLWHGNLLMRATALPVYAADKKRVADLTERAGESLKKAVEVAPDSSEAWLTWIGFLAANDRKVEAEDALREAHLRLNEDDSLLVFARCYELLGRWIDAEQRYLLALDDAIPNERPRAARLLAAFYASQFYPGSDKLEKATPLVNEILRAIAEGNLDANDPNARWARTAAARLLAGSGEYQKIRSAENLLSSNVVDGRLLDEDLELMAKILASRPEASSRLKAITLFEQLADAQRLPLQSELELSQLYYSVGEWRKCREQMINVIARYPEEPNVRVRYMRMLLERGGPTEIDEAVRQLRRLAELQPNDITTRELAARVAMKRGKQKEAIAALRSMLPRNLSQIKPEQTGLLLRVGSLLSEFDDIQNAEPMYKLAADRGGPGERLEYATFLGVKVDADRGMELLDKLRSEIPAASVVQRGLQILRARTNEGADTAGIGEKINNWLKSALREDPDLIALRMQSAELLDIKRDYEGASALYRKLLASRDLAGVNRAVVLNNFAYLLALADPSDQDVDEARKYVDEAVDLLGPGTDLLDTRAVVAMADERYSDAIADLELAVIDRPTADKYFHKATAHLMAGQTEEAIAAWKEAIARGLSAESVSRLEQDQFKRVKDQLEGLGMQSASL</sequence>
<dbReference type="PANTHER" id="PTHR45586">
    <property type="entry name" value="TPR REPEAT-CONTAINING PROTEIN PA4667"/>
    <property type="match status" value="1"/>
</dbReference>
<feature type="transmembrane region" description="Helical" evidence="4">
    <location>
        <begin position="7"/>
        <end position="29"/>
    </location>
</feature>
<keyword evidence="4" id="KW-0472">Membrane</keyword>
<accession>A0A5C5W7J0</accession>
<dbReference type="PROSITE" id="PS50005">
    <property type="entry name" value="TPR"/>
    <property type="match status" value="2"/>
</dbReference>
<keyword evidence="4" id="KW-0812">Transmembrane</keyword>
<evidence type="ECO:0000313" key="6">
    <source>
        <dbReference type="Proteomes" id="UP000318995"/>
    </source>
</evidence>
<dbReference type="InterPro" id="IPR051012">
    <property type="entry name" value="CellSynth/LPSAsmb/PSIAsmb"/>
</dbReference>
<name>A0A5C5W7J0_9BACT</name>
<reference evidence="5 6" key="1">
    <citation type="submission" date="2019-02" db="EMBL/GenBank/DDBJ databases">
        <title>Deep-cultivation of Planctomycetes and their phenomic and genomic characterization uncovers novel biology.</title>
        <authorList>
            <person name="Wiegand S."/>
            <person name="Jogler M."/>
            <person name="Boedeker C."/>
            <person name="Pinto D."/>
            <person name="Vollmers J."/>
            <person name="Rivas-Marin E."/>
            <person name="Kohn T."/>
            <person name="Peeters S.H."/>
            <person name="Heuer A."/>
            <person name="Rast P."/>
            <person name="Oberbeckmann S."/>
            <person name="Bunk B."/>
            <person name="Jeske O."/>
            <person name="Meyerdierks A."/>
            <person name="Storesund J.E."/>
            <person name="Kallscheuer N."/>
            <person name="Luecker S."/>
            <person name="Lage O.M."/>
            <person name="Pohl T."/>
            <person name="Merkel B.J."/>
            <person name="Hornburger P."/>
            <person name="Mueller R.-W."/>
            <person name="Bruemmer F."/>
            <person name="Labrenz M."/>
            <person name="Spormann A.M."/>
            <person name="Op Den Camp H."/>
            <person name="Overmann J."/>
            <person name="Amann R."/>
            <person name="Jetten M.S.M."/>
            <person name="Mascher T."/>
            <person name="Medema M.H."/>
            <person name="Devos D.P."/>
            <person name="Kaster A.-K."/>
            <person name="Ovreas L."/>
            <person name="Rohde M."/>
            <person name="Galperin M.Y."/>
            <person name="Jogler C."/>
        </authorList>
    </citation>
    <scope>NUCLEOTIDE SEQUENCE [LARGE SCALE GENOMIC DNA]</scope>
    <source>
        <strain evidence="5 6">Pla111</strain>
    </source>
</reference>
<dbReference type="SMART" id="SM00028">
    <property type="entry name" value="TPR"/>
    <property type="match status" value="7"/>
</dbReference>
<dbReference type="Gene3D" id="1.25.40.10">
    <property type="entry name" value="Tetratricopeptide repeat domain"/>
    <property type="match status" value="6"/>
</dbReference>
<evidence type="ECO:0000256" key="1">
    <source>
        <dbReference type="ARBA" id="ARBA00022737"/>
    </source>
</evidence>
<dbReference type="SMART" id="SM00386">
    <property type="entry name" value="HAT"/>
    <property type="match status" value="2"/>
</dbReference>
<dbReference type="GO" id="GO:0006396">
    <property type="term" value="P:RNA processing"/>
    <property type="evidence" value="ECO:0007669"/>
    <property type="project" value="InterPro"/>
</dbReference>
<dbReference type="Proteomes" id="UP000318995">
    <property type="component" value="Unassembled WGS sequence"/>
</dbReference>
<dbReference type="OrthoDB" id="222939at2"/>
<feature type="repeat" description="TPR" evidence="3">
    <location>
        <begin position="503"/>
        <end position="536"/>
    </location>
</feature>
<keyword evidence="2 3" id="KW-0802">TPR repeat</keyword>
<dbReference type="InterPro" id="IPR019734">
    <property type="entry name" value="TPR_rpt"/>
</dbReference>
<dbReference type="Pfam" id="PF13432">
    <property type="entry name" value="TPR_16"/>
    <property type="match status" value="1"/>
</dbReference>
<dbReference type="InterPro" id="IPR011990">
    <property type="entry name" value="TPR-like_helical_dom_sf"/>
</dbReference>
<gene>
    <name evidence="5" type="ORF">Pla111_17510</name>
</gene>
<evidence type="ECO:0000256" key="2">
    <source>
        <dbReference type="ARBA" id="ARBA00022803"/>
    </source>
</evidence>
<evidence type="ECO:0000313" key="5">
    <source>
        <dbReference type="EMBL" id="TWT46650.1"/>
    </source>
</evidence>
<keyword evidence="4" id="KW-1133">Transmembrane helix</keyword>